<feature type="transmembrane region" description="Helical" evidence="1">
    <location>
        <begin position="204"/>
        <end position="227"/>
    </location>
</feature>
<keyword evidence="1" id="KW-1133">Transmembrane helix</keyword>
<proteinExistence type="predicted"/>
<comment type="caution">
    <text evidence="2">The sequence shown here is derived from an EMBL/GenBank/DDBJ whole genome shotgun (WGS) entry which is preliminary data.</text>
</comment>
<organism evidence="2 3">
    <name type="scientific">Paludisphaera mucosa</name>
    <dbReference type="NCBI Taxonomy" id="3030827"/>
    <lineage>
        <taxon>Bacteria</taxon>
        <taxon>Pseudomonadati</taxon>
        <taxon>Planctomycetota</taxon>
        <taxon>Planctomycetia</taxon>
        <taxon>Isosphaerales</taxon>
        <taxon>Isosphaeraceae</taxon>
        <taxon>Paludisphaera</taxon>
    </lineage>
</organism>
<keyword evidence="1" id="KW-0472">Membrane</keyword>
<keyword evidence="3" id="KW-1185">Reference proteome</keyword>
<sequence>MVVRRLLIAISAWGVLTTSAVTVFILTNETNPDHRAIIKMGVALILIWCVLGGLAMRLLRDRFVRLVTRLPLGWRTRFVVLCIGFALLEEAVTTSLTNLAPLFGAATDAARITASRNYFEVVLLNSVVAFVPMFLAWGWLLSRYDFRPAEVLLLFGLNGTLAETLSFGPHNLIQVGMWVWVYGLMAYLPACTTSEESGARPARWYHGLTAVFLPLVFIVPLMLWLVWKAAATAWKALRSGRGKAGTMS</sequence>
<feature type="transmembrane region" description="Helical" evidence="1">
    <location>
        <begin position="36"/>
        <end position="58"/>
    </location>
</feature>
<gene>
    <name evidence="2" type="ORF">PZE19_27070</name>
</gene>
<protein>
    <submittedName>
        <fullName evidence="2">Uncharacterized protein</fullName>
    </submittedName>
</protein>
<evidence type="ECO:0000313" key="3">
    <source>
        <dbReference type="Proteomes" id="UP001216907"/>
    </source>
</evidence>
<reference evidence="2 3" key="1">
    <citation type="submission" date="2023-03" db="EMBL/GenBank/DDBJ databases">
        <title>Paludisphaera mucosa sp. nov. a novel planctomycete from northern fen.</title>
        <authorList>
            <person name="Ivanova A."/>
        </authorList>
    </citation>
    <scope>NUCLEOTIDE SEQUENCE [LARGE SCALE GENOMIC DNA]</scope>
    <source>
        <strain evidence="2 3">Pla2</strain>
    </source>
</reference>
<feature type="transmembrane region" description="Helical" evidence="1">
    <location>
        <begin position="175"/>
        <end position="192"/>
    </location>
</feature>
<evidence type="ECO:0000313" key="2">
    <source>
        <dbReference type="EMBL" id="MDG3007441.1"/>
    </source>
</evidence>
<accession>A0ABT6FIN0</accession>
<name>A0ABT6FIN0_9BACT</name>
<dbReference type="RefSeq" id="WP_277863720.1">
    <property type="nucleotide sequence ID" value="NZ_JARRAG010000002.1"/>
</dbReference>
<feature type="transmembrane region" description="Helical" evidence="1">
    <location>
        <begin position="118"/>
        <end position="139"/>
    </location>
</feature>
<dbReference type="EMBL" id="JARRAG010000002">
    <property type="protein sequence ID" value="MDG3007441.1"/>
    <property type="molecule type" value="Genomic_DNA"/>
</dbReference>
<keyword evidence="1" id="KW-0812">Transmembrane</keyword>
<dbReference type="Proteomes" id="UP001216907">
    <property type="component" value="Unassembled WGS sequence"/>
</dbReference>
<evidence type="ECO:0000256" key="1">
    <source>
        <dbReference type="SAM" id="Phobius"/>
    </source>
</evidence>